<dbReference type="EMBL" id="KE651168">
    <property type="protein sequence ID" value="EEB09259.1"/>
    <property type="molecule type" value="Genomic_DNA"/>
</dbReference>
<reference evidence="3 5" key="1">
    <citation type="journal article" date="2011" name="Science">
        <title>Comparative functional genomics of the fission yeasts.</title>
        <authorList>
            <person name="Rhind N."/>
            <person name="Chen Z."/>
            <person name="Yassour M."/>
            <person name="Thompson D.A."/>
            <person name="Haas B.J."/>
            <person name="Habib N."/>
            <person name="Wapinski I."/>
            <person name="Roy S."/>
            <person name="Lin M.F."/>
            <person name="Heiman D.I."/>
            <person name="Young S.K."/>
            <person name="Furuya K."/>
            <person name="Guo Y."/>
            <person name="Pidoux A."/>
            <person name="Chen H.M."/>
            <person name="Robbertse B."/>
            <person name="Goldberg J.M."/>
            <person name="Aoki K."/>
            <person name="Bayne E.H."/>
            <person name="Berlin A.M."/>
            <person name="Desjardins C.A."/>
            <person name="Dobbs E."/>
            <person name="Dukaj L."/>
            <person name="Fan L."/>
            <person name="FitzGerald M.G."/>
            <person name="French C."/>
            <person name="Gujja S."/>
            <person name="Hansen K."/>
            <person name="Keifenheim D."/>
            <person name="Levin J.Z."/>
            <person name="Mosher R.A."/>
            <person name="Mueller C.A."/>
            <person name="Pfiffner J."/>
            <person name="Priest M."/>
            <person name="Russ C."/>
            <person name="Smialowska A."/>
            <person name="Swoboda P."/>
            <person name="Sykes S.M."/>
            <person name="Vaughn M."/>
            <person name="Vengrova S."/>
            <person name="Yoder R."/>
            <person name="Zeng Q."/>
            <person name="Allshire R."/>
            <person name="Baulcombe D."/>
            <person name="Birren B.W."/>
            <person name="Brown W."/>
            <person name="Ekwall K."/>
            <person name="Kellis M."/>
            <person name="Leatherwood J."/>
            <person name="Levin H."/>
            <person name="Margalit H."/>
            <person name="Martienssen R."/>
            <person name="Nieduszynski C.A."/>
            <person name="Spatafora J.W."/>
            <person name="Friedman N."/>
            <person name="Dalgaard J.Z."/>
            <person name="Baumann P."/>
            <person name="Niki H."/>
            <person name="Regev A."/>
            <person name="Nusbaum C."/>
        </authorList>
    </citation>
    <scope>NUCLEOTIDE SEQUENCE [LARGE SCALE GENOMIC DNA]</scope>
    <source>
        <strain evidence="5">yFS275 / FY16936</strain>
    </source>
</reference>
<dbReference type="InterPro" id="IPR000253">
    <property type="entry name" value="FHA_dom"/>
</dbReference>
<accession>B6K6V5</accession>
<dbReference type="AlphaFoldDB" id="B6K6V5"/>
<dbReference type="JaponicusDB" id="SJAG_04455">
    <property type="gene designation" value="csc1"/>
</dbReference>
<evidence type="ECO:0000313" key="3">
    <source>
        <dbReference type="EMBL" id="EEB09259.1"/>
    </source>
</evidence>
<dbReference type="Gene3D" id="2.60.200.20">
    <property type="match status" value="1"/>
</dbReference>
<dbReference type="PANTHER" id="PTHR15715">
    <property type="entry name" value="CENTROSOMAL PROTEIN OF 170 KDA"/>
    <property type="match status" value="1"/>
</dbReference>
<gene>
    <name evidence="4" type="primary">csc1</name>
    <name evidence="3" type="ORF">SJAG_04455</name>
</gene>
<evidence type="ECO:0000313" key="4">
    <source>
        <dbReference type="JaponicusDB" id="SJAG_04455"/>
    </source>
</evidence>
<dbReference type="HOGENOM" id="CLU_858315_0_0_1"/>
<evidence type="ECO:0000259" key="2">
    <source>
        <dbReference type="PROSITE" id="PS50006"/>
    </source>
</evidence>
<keyword evidence="1" id="KW-0472">Membrane</keyword>
<dbReference type="GO" id="GO:0031030">
    <property type="term" value="P:negative regulation of septation initiation signaling"/>
    <property type="evidence" value="ECO:0007669"/>
    <property type="project" value="EnsemblFungi"/>
</dbReference>
<evidence type="ECO:0000256" key="1">
    <source>
        <dbReference type="SAM" id="Phobius"/>
    </source>
</evidence>
<dbReference type="InterPro" id="IPR051176">
    <property type="entry name" value="Cent_Immune-Sig_Mod"/>
</dbReference>
<dbReference type="PROSITE" id="PS50006">
    <property type="entry name" value="FHA_DOMAIN"/>
    <property type="match status" value="1"/>
</dbReference>
<dbReference type="Proteomes" id="UP000001744">
    <property type="component" value="Unassembled WGS sequence"/>
</dbReference>
<keyword evidence="1" id="KW-1133">Transmembrane helix</keyword>
<dbReference type="VEuPathDB" id="FungiDB:SJAG_04455"/>
<keyword evidence="1" id="KW-0812">Transmembrane</keyword>
<dbReference type="STRING" id="402676.B6K6V5"/>
<dbReference type="InterPro" id="IPR008984">
    <property type="entry name" value="SMAD_FHA_dom_sf"/>
</dbReference>
<protein>
    <submittedName>
        <fullName evidence="3">FHA domain-containing protein Far10</fullName>
    </submittedName>
</protein>
<feature type="domain" description="FHA" evidence="2">
    <location>
        <begin position="27"/>
        <end position="85"/>
    </location>
</feature>
<dbReference type="RefSeq" id="XP_002175552.1">
    <property type="nucleotide sequence ID" value="XM_002175516.1"/>
</dbReference>
<organism evidence="3 5">
    <name type="scientific">Schizosaccharomyces japonicus (strain yFS275 / FY16936)</name>
    <name type="common">Fission yeast</name>
    <dbReference type="NCBI Taxonomy" id="402676"/>
    <lineage>
        <taxon>Eukaryota</taxon>
        <taxon>Fungi</taxon>
        <taxon>Dikarya</taxon>
        <taxon>Ascomycota</taxon>
        <taxon>Taphrinomycotina</taxon>
        <taxon>Schizosaccharomycetes</taxon>
        <taxon>Schizosaccharomycetales</taxon>
        <taxon>Schizosaccharomycetaceae</taxon>
        <taxon>Schizosaccharomyces</taxon>
    </lineage>
</organism>
<dbReference type="OrthoDB" id="687730at2759"/>
<dbReference type="GO" id="GO:0090443">
    <property type="term" value="C:FAR/SIN/STRIPAK complex"/>
    <property type="evidence" value="ECO:0007669"/>
    <property type="project" value="EnsemblFungi"/>
</dbReference>
<name>B6K6V5_SCHJY</name>
<feature type="transmembrane region" description="Helical" evidence="1">
    <location>
        <begin position="303"/>
        <end position="321"/>
    </location>
</feature>
<proteinExistence type="predicted"/>
<dbReference type="SUPFAM" id="SSF49879">
    <property type="entry name" value="SMAD/FHA domain"/>
    <property type="match status" value="1"/>
</dbReference>
<dbReference type="eggNOG" id="KOG3872">
    <property type="taxonomic scope" value="Eukaryota"/>
</dbReference>
<evidence type="ECO:0000313" key="5">
    <source>
        <dbReference type="Proteomes" id="UP000001744"/>
    </source>
</evidence>
<sequence>MSALFIFTPLNGTFSPKKVQLEPSQSVKVGRRTNEYSTPQTNNLFFDSKVLSRHHAKIWFDKNTMGVYVRDVKSSNGTFLNGTRLSAENRSSAPYRLNSGDILDFGVDICNDDSIVHKNVSGKVQIIIRDPTKTSDSTRLLSESLKVDTLLVQLARHYEQFVCLNEEFEGLDKSMKGLLERIDSPLVEPAQKQIADDSNKIINEEESKRNDQKDSVFSVHSKKTPIECVAEVLECPIGKQDFEQQDTDCNALIIAQKTHTETVERVNTAEDVDANKLEYWKSRAFSAESKLHNFQTHATANRYLWYASPALLAAVGVFLCMKAR</sequence>
<dbReference type="PANTHER" id="PTHR15715:SF37">
    <property type="entry name" value="LD47843P"/>
    <property type="match status" value="1"/>
</dbReference>
<keyword evidence="5" id="KW-1185">Reference proteome</keyword>
<dbReference type="Pfam" id="PF00498">
    <property type="entry name" value="FHA"/>
    <property type="match status" value="1"/>
</dbReference>
<dbReference type="SMART" id="SM00240">
    <property type="entry name" value="FHA"/>
    <property type="match status" value="1"/>
</dbReference>
<dbReference type="GeneID" id="7051816"/>